<comment type="caution">
    <text evidence="6">The sequence shown here is derived from an EMBL/GenBank/DDBJ whole genome shotgun (WGS) entry which is preliminary data.</text>
</comment>
<dbReference type="Pfam" id="PF12796">
    <property type="entry name" value="Ank_2"/>
    <property type="match status" value="1"/>
</dbReference>
<dbReference type="PANTHER" id="PTHR24198">
    <property type="entry name" value="ANKYRIN REPEAT AND PROTEIN KINASE DOMAIN-CONTAINING PROTEIN"/>
    <property type="match status" value="1"/>
</dbReference>
<evidence type="ECO:0000256" key="1">
    <source>
        <dbReference type="ARBA" id="ARBA00022737"/>
    </source>
</evidence>
<dbReference type="InterPro" id="IPR025676">
    <property type="entry name" value="Clr5_dom"/>
</dbReference>
<feature type="region of interest" description="Disordered" evidence="4">
    <location>
        <begin position="97"/>
        <end position="123"/>
    </location>
</feature>
<dbReference type="Pfam" id="PF14420">
    <property type="entry name" value="Clr5"/>
    <property type="match status" value="1"/>
</dbReference>
<dbReference type="OrthoDB" id="539213at2759"/>
<name>A0A8K0T2Y0_9PEZI</name>
<dbReference type="EMBL" id="JAGPXD010000006">
    <property type="protein sequence ID" value="KAH7349360.1"/>
    <property type="molecule type" value="Genomic_DNA"/>
</dbReference>
<feature type="compositionally biased region" description="Basic residues" evidence="4">
    <location>
        <begin position="102"/>
        <end position="111"/>
    </location>
</feature>
<dbReference type="PANTHER" id="PTHR24198:SF165">
    <property type="entry name" value="ANKYRIN REPEAT-CONTAINING PROTEIN-RELATED"/>
    <property type="match status" value="1"/>
</dbReference>
<keyword evidence="7" id="KW-1185">Reference proteome</keyword>
<dbReference type="PROSITE" id="PS50297">
    <property type="entry name" value="ANK_REP_REGION"/>
    <property type="match status" value="2"/>
</dbReference>
<sequence length="1272" mass="140590">MAPRRARKKKISDDEWDAQKGDIRRMYLHDNLPLKRVRDELEKTGFSVSEDQLEYRCKRKWGFDKNISAADWKAAGQSTTLPLRSQSLQMFHNGRQLEASRVKKGVNRNRQSKQDRPKRSAGNKITTLVVPQVASGISTVPRITGAADMPNLLLGPSPSEPNQSVWHTSRHANIGAEDISLVIRLLSNGFKGILQFFPLNKYMSLNWQWLHELSRILSLGNIDVPTNKVTVHFTVAVETAVDAFGTLVEATSRCDLLTDVAEPAFEIVSSLFGLSRRINRTDLELKLLEKAFDLGHLEACRFLLDILQPERFGAKALTIWRFGTPYAFFDRLVQWRGPGRLQFLQRLMGIFPVKLVDILLRSIATHGEAGDLKECLNLLVDIRAMHPTTPHRSLLTCCMRLKVPSVAMERTRIVLEEYRRRGAVSIAQSLGTFALHPAAIMGNKDVFEYVRSFLNLKVDLSERHGVMVFHASAGCRNLEFFKHVLKQHHPPPDQAMSLYLSSFYVAFECKRFEVCNILRRQMHIISSAGVDWRAHLCSCNAEPIQHNDGHVSHQWTVGDFVFHRNDCLLCSKAWEACLDKDLELLAFCLEHGLDCRQTKKKAEPAQCHSGDAILLLEAVVHNKCSYSRDAIQLLDAVVHNICRYGETPKYGRLAQVSCAKLLLSQGLCLLGGETIAALRSGNLELAQLIMEFDKTNVGVSSAHGTSLLEAALLGGDEKCIESMWKHSGRVYDARALCAACSLLSENPSVARFNIARILNIRPSSKPVDIFETTAVGLAALKKEIDVLRGLLTAIGTLSGLCFAPLDLDENDLRPLSNIDPPTVNFYFFCSVANTPGNPQFWANNDSRCSPLAISIFSQDVAVVSALLDAGLKPDGLSISLASLSGHQGILSLLLRDPPNLRKWTLFPGVAARPPLVCAALSRDLTVLAQVLSAGADINDGGKRLRECWAIITPLQAAAAAGYAEIVALLLQKGAETNTKAGDYCGATALQYSAMYGYMDVARMLLDHGANINDPPASFDGRTCIEGAAQGGYLEMIDLLIENDVAVNGPQRVHYILAVVRAEVGGHHTIARHLQAFGGWDAADEEISKIAHLHLNRNARFSRSGREKAFEEVDWNPKDDIKNLQGRLLLQARWEAIKERQHIQGTDFGTWKSEPNAARHESSLSEAENFHSVSMATPPVMTDHISWHPSPQLSPWRPFDFLGGPESFPFIDLDFGINAAAPPGWEGLSPLLLEPGRVLGAAEDDGAEGSHGDLTFLDAPMDSLDFSWGADLS</sequence>
<dbReference type="Proteomes" id="UP000813385">
    <property type="component" value="Unassembled WGS sequence"/>
</dbReference>
<evidence type="ECO:0000256" key="4">
    <source>
        <dbReference type="SAM" id="MobiDB-lite"/>
    </source>
</evidence>
<dbReference type="SUPFAM" id="SSF48403">
    <property type="entry name" value="Ankyrin repeat"/>
    <property type="match status" value="2"/>
</dbReference>
<protein>
    <recommendedName>
        <fullName evidence="5">Clr5 domain-containing protein</fullName>
    </recommendedName>
</protein>
<gene>
    <name evidence="6" type="ORF">B0T11DRAFT_130216</name>
</gene>
<keyword evidence="2 3" id="KW-0040">ANK repeat</keyword>
<organism evidence="6 7">
    <name type="scientific">Plectosphaerella cucumerina</name>
    <dbReference type="NCBI Taxonomy" id="40658"/>
    <lineage>
        <taxon>Eukaryota</taxon>
        <taxon>Fungi</taxon>
        <taxon>Dikarya</taxon>
        <taxon>Ascomycota</taxon>
        <taxon>Pezizomycotina</taxon>
        <taxon>Sordariomycetes</taxon>
        <taxon>Hypocreomycetidae</taxon>
        <taxon>Glomerellales</taxon>
        <taxon>Plectosphaerellaceae</taxon>
        <taxon>Plectosphaerella</taxon>
    </lineage>
</organism>
<reference evidence="6" key="1">
    <citation type="journal article" date="2021" name="Nat. Commun.">
        <title>Genetic determinants of endophytism in the Arabidopsis root mycobiome.</title>
        <authorList>
            <person name="Mesny F."/>
            <person name="Miyauchi S."/>
            <person name="Thiergart T."/>
            <person name="Pickel B."/>
            <person name="Atanasova L."/>
            <person name="Karlsson M."/>
            <person name="Huettel B."/>
            <person name="Barry K.W."/>
            <person name="Haridas S."/>
            <person name="Chen C."/>
            <person name="Bauer D."/>
            <person name="Andreopoulos W."/>
            <person name="Pangilinan J."/>
            <person name="LaButti K."/>
            <person name="Riley R."/>
            <person name="Lipzen A."/>
            <person name="Clum A."/>
            <person name="Drula E."/>
            <person name="Henrissat B."/>
            <person name="Kohler A."/>
            <person name="Grigoriev I.V."/>
            <person name="Martin F.M."/>
            <person name="Hacquard S."/>
        </authorList>
    </citation>
    <scope>NUCLEOTIDE SEQUENCE</scope>
    <source>
        <strain evidence="6">MPI-CAGE-AT-0016</strain>
    </source>
</reference>
<dbReference type="SMART" id="SM00248">
    <property type="entry name" value="ANK"/>
    <property type="match status" value="6"/>
</dbReference>
<dbReference type="AlphaFoldDB" id="A0A8K0T2Y0"/>
<proteinExistence type="predicted"/>
<feature type="repeat" description="ANK" evidence="3">
    <location>
        <begin position="952"/>
        <end position="981"/>
    </location>
</feature>
<evidence type="ECO:0000256" key="3">
    <source>
        <dbReference type="PROSITE-ProRule" id="PRU00023"/>
    </source>
</evidence>
<evidence type="ECO:0000313" key="6">
    <source>
        <dbReference type="EMBL" id="KAH7349360.1"/>
    </source>
</evidence>
<feature type="domain" description="Clr5" evidence="5">
    <location>
        <begin position="12"/>
        <end position="65"/>
    </location>
</feature>
<dbReference type="InterPro" id="IPR036770">
    <property type="entry name" value="Ankyrin_rpt-contain_sf"/>
</dbReference>
<feature type="repeat" description="ANK" evidence="3">
    <location>
        <begin position="984"/>
        <end position="1016"/>
    </location>
</feature>
<evidence type="ECO:0000259" key="5">
    <source>
        <dbReference type="Pfam" id="PF14420"/>
    </source>
</evidence>
<dbReference type="Gene3D" id="1.25.40.20">
    <property type="entry name" value="Ankyrin repeat-containing domain"/>
    <property type="match status" value="2"/>
</dbReference>
<keyword evidence="1" id="KW-0677">Repeat</keyword>
<evidence type="ECO:0000256" key="2">
    <source>
        <dbReference type="ARBA" id="ARBA00023043"/>
    </source>
</evidence>
<evidence type="ECO:0000313" key="7">
    <source>
        <dbReference type="Proteomes" id="UP000813385"/>
    </source>
</evidence>
<dbReference type="InterPro" id="IPR002110">
    <property type="entry name" value="Ankyrin_rpt"/>
</dbReference>
<dbReference type="PROSITE" id="PS50088">
    <property type="entry name" value="ANK_REPEAT"/>
    <property type="match status" value="2"/>
</dbReference>
<accession>A0A8K0T2Y0</accession>